<evidence type="ECO:0000256" key="1">
    <source>
        <dbReference type="ARBA" id="ARBA00004125"/>
    </source>
</evidence>
<keyword evidence="9" id="KW-0472">Membrane</keyword>
<organism evidence="14 15">
    <name type="scientific">Pneumocystis carinii (strain B80)</name>
    <name type="common">Rat pneumocystis pneumonia agent</name>
    <name type="synonym">Pneumocystis carinii f. sp. carinii</name>
    <dbReference type="NCBI Taxonomy" id="1408658"/>
    <lineage>
        <taxon>Eukaryota</taxon>
        <taxon>Fungi</taxon>
        <taxon>Dikarya</taxon>
        <taxon>Ascomycota</taxon>
        <taxon>Taphrinomycotina</taxon>
        <taxon>Pneumocystomycetes</taxon>
        <taxon>Pneumocystaceae</taxon>
        <taxon>Pneumocystis</taxon>
    </lineage>
</organism>
<dbReference type="CDD" id="cd21385">
    <property type="entry name" value="GAT_Vps27"/>
    <property type="match status" value="1"/>
</dbReference>
<dbReference type="OrthoDB" id="957735at2759"/>
<dbReference type="Gene3D" id="3.30.40.10">
    <property type="entry name" value="Zinc/RING finger domain, C3HC4 (zinc finger)"/>
    <property type="match status" value="1"/>
</dbReference>
<dbReference type="InterPro" id="IPR017455">
    <property type="entry name" value="Znf_FYVE-rel"/>
</dbReference>
<dbReference type="GO" id="GO:0006623">
    <property type="term" value="P:protein targeting to vacuole"/>
    <property type="evidence" value="ECO:0007669"/>
    <property type="project" value="TreeGrafter"/>
</dbReference>
<comment type="caution">
    <text evidence="14">The sequence shown here is derived from an EMBL/GenBank/DDBJ whole genome shotgun (WGS) entry which is preliminary data.</text>
</comment>
<dbReference type="Pfam" id="PF01363">
    <property type="entry name" value="FYVE"/>
    <property type="match status" value="1"/>
</dbReference>
<keyword evidence="5" id="KW-0677">Repeat</keyword>
<dbReference type="CDD" id="cd16979">
    <property type="entry name" value="VHS_Vps27"/>
    <property type="match status" value="1"/>
</dbReference>
<dbReference type="Proteomes" id="UP000054454">
    <property type="component" value="Unassembled WGS sequence"/>
</dbReference>
<sequence length="607" mass="68533">MDVSRAHLIRRPVLGDAVATTTVATTTVAGTLVAIASVSATTVAVTTVAGKMLSWWTFRAFDELVEKATSESIQTGTEDLASCLEICDKIRSKSVPAKDAMRSLRRRMGHRSPGVQIQVLKLIDLCVKNGGDHFLLEISSREFMDHLVSFLKAEKTIEHDNGMKEEVKRRILELIQVWAVLFEKKEHLGYVCTVYEDLRSQGYEFPPRPPLNATFIDSFSPPEWSDSSICMLCRTRFTFKNRKHHCRNCGGVFCQSCSSKSRPLLYMGIIEPARVCDNCYSKKTQTPAISMSSNVSGMEYPEYSNVDDDSDLKYAIKLSLEENKLQKSRFQQDLAKDHEKQYSDDEDLKKAISLSLKELEQSKSVNFTPDVKTITPDLQPKFEHELTASEIENINTFCMLIQGLQMAPIGSILRDHYVQELHDSVVKLKPKLIRSLGNTIKKLIDIHSKLSTVMKYYDKLLEDRLSTAYSRHHVSSIHEKGSLYPFNQGYNSSLLTPTSSMPSEYYSHYKKLQQQKNPTFYSSHIPSQQASSTSILPSREIISSTMSNYSSDAFSHDTFTTKPSSTSIKDSSLSIHDQHNPDNLSFPQKTLTQDKTEPPTQVSLIDL</sequence>
<dbReference type="PROSITE" id="PS50330">
    <property type="entry name" value="UIM"/>
    <property type="match status" value="1"/>
</dbReference>
<dbReference type="SMART" id="SM00064">
    <property type="entry name" value="FYVE"/>
    <property type="match status" value="1"/>
</dbReference>
<dbReference type="AlphaFoldDB" id="A0A0W4ZBC3"/>
<evidence type="ECO:0000256" key="10">
    <source>
        <dbReference type="PROSITE-ProRule" id="PRU00091"/>
    </source>
</evidence>
<dbReference type="PANTHER" id="PTHR47794">
    <property type="entry name" value="VACUOLAR PROTEIN SORTING-ASSOCIATED PROTEIN 27"/>
    <property type="match status" value="1"/>
</dbReference>
<evidence type="ECO:0000259" key="12">
    <source>
        <dbReference type="PROSITE" id="PS50178"/>
    </source>
</evidence>
<dbReference type="InterPro" id="IPR049425">
    <property type="entry name" value="Vps27_GAT-like"/>
</dbReference>
<dbReference type="InterPro" id="IPR013083">
    <property type="entry name" value="Znf_RING/FYVE/PHD"/>
</dbReference>
<dbReference type="InterPro" id="IPR000306">
    <property type="entry name" value="Znf_FYVE"/>
</dbReference>
<dbReference type="RefSeq" id="XP_018224345.1">
    <property type="nucleotide sequence ID" value="XM_018372264.1"/>
</dbReference>
<keyword evidence="4" id="KW-0479">Metal-binding</keyword>
<evidence type="ECO:0000256" key="11">
    <source>
        <dbReference type="SAM" id="MobiDB-lite"/>
    </source>
</evidence>
<keyword evidence="6" id="KW-0967">Endosome</keyword>
<dbReference type="Pfam" id="PF02809">
    <property type="entry name" value="UIM"/>
    <property type="match status" value="2"/>
</dbReference>
<dbReference type="SMART" id="SM00726">
    <property type="entry name" value="UIM"/>
    <property type="match status" value="2"/>
</dbReference>
<dbReference type="GO" id="GO:0032266">
    <property type="term" value="F:phosphatidylinositol-3-phosphate binding"/>
    <property type="evidence" value="ECO:0007669"/>
    <property type="project" value="TreeGrafter"/>
</dbReference>
<feature type="compositionally biased region" description="Polar residues" evidence="11">
    <location>
        <begin position="581"/>
        <end position="591"/>
    </location>
</feature>
<accession>A0A0W4ZBC3</accession>
<keyword evidence="7 10" id="KW-0863">Zinc-finger</keyword>
<gene>
    <name evidence="14" type="ORF">T552_04213</name>
</gene>
<dbReference type="CDD" id="cd15735">
    <property type="entry name" value="FYVE_spVPS27p_like"/>
    <property type="match status" value="1"/>
</dbReference>
<dbReference type="SUPFAM" id="SSF57903">
    <property type="entry name" value="FYVE/PHD zinc finger"/>
    <property type="match status" value="1"/>
</dbReference>
<dbReference type="Gene3D" id="1.25.40.90">
    <property type="match status" value="1"/>
</dbReference>
<evidence type="ECO:0000256" key="4">
    <source>
        <dbReference type="ARBA" id="ARBA00022723"/>
    </source>
</evidence>
<dbReference type="GO" id="GO:0010008">
    <property type="term" value="C:endosome membrane"/>
    <property type="evidence" value="ECO:0007669"/>
    <property type="project" value="UniProtKB-SubCell"/>
</dbReference>
<dbReference type="SUPFAM" id="SSF48464">
    <property type="entry name" value="ENTH/VHS domain"/>
    <property type="match status" value="1"/>
</dbReference>
<feature type="compositionally biased region" description="Polar residues" evidence="11">
    <location>
        <begin position="598"/>
        <end position="607"/>
    </location>
</feature>
<reference evidence="15" key="1">
    <citation type="journal article" date="2016" name="Nat. Commun.">
        <title>Genome analysis of three Pneumocystis species reveals adaptation mechanisms to life exclusively in mammalian hosts.</title>
        <authorList>
            <person name="Ma L."/>
            <person name="Chen Z."/>
            <person name="Huang D.W."/>
            <person name="Kutty G."/>
            <person name="Ishihara M."/>
            <person name="Wang H."/>
            <person name="Abouelleil A."/>
            <person name="Bishop L."/>
            <person name="Davey E."/>
            <person name="Deng R."/>
            <person name="Deng X."/>
            <person name="Fan L."/>
            <person name="Fantoni G."/>
            <person name="Fitzgerald M."/>
            <person name="Gogineni E."/>
            <person name="Goldberg J.M."/>
            <person name="Handley G."/>
            <person name="Hu X."/>
            <person name="Huber C."/>
            <person name="Jiao X."/>
            <person name="Jones K."/>
            <person name="Levin J.Z."/>
            <person name="Liu Y."/>
            <person name="Macdonald P."/>
            <person name="Melnikov A."/>
            <person name="Raley C."/>
            <person name="Sassi M."/>
            <person name="Sherman B.T."/>
            <person name="Song X."/>
            <person name="Sykes S."/>
            <person name="Tran B."/>
            <person name="Walsh L."/>
            <person name="Xia Y."/>
            <person name="Yang J."/>
            <person name="Young S."/>
            <person name="Zeng Q."/>
            <person name="Zheng X."/>
            <person name="Stephens R."/>
            <person name="Nusbaum C."/>
            <person name="Birren B.W."/>
            <person name="Azadi P."/>
            <person name="Lempicki R.A."/>
            <person name="Cuomo C.A."/>
            <person name="Kovacs J.A."/>
        </authorList>
    </citation>
    <scope>NUCLEOTIDE SEQUENCE [LARGE SCALE GENOMIC DNA]</scope>
    <source>
        <strain evidence="15">B80</strain>
    </source>
</reference>
<evidence type="ECO:0000259" key="13">
    <source>
        <dbReference type="PROSITE" id="PS50179"/>
    </source>
</evidence>
<dbReference type="InterPro" id="IPR003903">
    <property type="entry name" value="UIM_dom"/>
</dbReference>
<keyword evidence="15" id="KW-1185">Reference proteome</keyword>
<evidence type="ECO:0000256" key="3">
    <source>
        <dbReference type="ARBA" id="ARBA00017753"/>
    </source>
</evidence>
<name>A0A0W4ZBC3_PNEC8</name>
<keyword evidence="8" id="KW-0862">Zinc</keyword>
<dbReference type="GO" id="GO:0033565">
    <property type="term" value="C:ESCRT-0 complex"/>
    <property type="evidence" value="ECO:0007669"/>
    <property type="project" value="TreeGrafter"/>
</dbReference>
<dbReference type="Pfam" id="PF00790">
    <property type="entry name" value="VHS"/>
    <property type="match status" value="1"/>
</dbReference>
<evidence type="ECO:0000256" key="6">
    <source>
        <dbReference type="ARBA" id="ARBA00022753"/>
    </source>
</evidence>
<dbReference type="GO" id="GO:0043328">
    <property type="term" value="P:protein transport to vacuole involved in ubiquitin-dependent protein catabolic process via the multivesicular body sorting pathway"/>
    <property type="evidence" value="ECO:0007669"/>
    <property type="project" value="TreeGrafter"/>
</dbReference>
<evidence type="ECO:0000256" key="7">
    <source>
        <dbReference type="ARBA" id="ARBA00022771"/>
    </source>
</evidence>
<comment type="similarity">
    <text evidence="2">Belongs to the VPS27 family.</text>
</comment>
<dbReference type="GO" id="GO:0043130">
    <property type="term" value="F:ubiquitin binding"/>
    <property type="evidence" value="ECO:0007669"/>
    <property type="project" value="InterPro"/>
</dbReference>
<proteinExistence type="inferred from homology"/>
<dbReference type="PROSITE" id="PS50178">
    <property type="entry name" value="ZF_FYVE"/>
    <property type="match status" value="1"/>
</dbReference>
<dbReference type="Gene3D" id="1.20.5.1940">
    <property type="match status" value="1"/>
</dbReference>
<dbReference type="PROSITE" id="PS50179">
    <property type="entry name" value="VHS"/>
    <property type="match status" value="1"/>
</dbReference>
<evidence type="ECO:0000256" key="9">
    <source>
        <dbReference type="ARBA" id="ARBA00023136"/>
    </source>
</evidence>
<evidence type="ECO:0000313" key="14">
    <source>
        <dbReference type="EMBL" id="KTW25736.1"/>
    </source>
</evidence>
<protein>
    <recommendedName>
        <fullName evidence="3">Vacuolar protein sorting-associated protein 27</fullName>
    </recommendedName>
</protein>
<dbReference type="Gene3D" id="6.10.140.100">
    <property type="match status" value="1"/>
</dbReference>
<dbReference type="SMART" id="SM00288">
    <property type="entry name" value="VHS"/>
    <property type="match status" value="1"/>
</dbReference>
<dbReference type="InterPro" id="IPR011011">
    <property type="entry name" value="Znf_FYVE_PHD"/>
</dbReference>
<feature type="domain" description="VHS" evidence="13">
    <location>
        <begin position="70"/>
        <end position="206"/>
    </location>
</feature>
<evidence type="ECO:0000256" key="5">
    <source>
        <dbReference type="ARBA" id="ARBA00022737"/>
    </source>
</evidence>
<dbReference type="VEuPathDB" id="FungiDB:T552_04213"/>
<feature type="region of interest" description="Disordered" evidence="11">
    <location>
        <begin position="565"/>
        <end position="607"/>
    </location>
</feature>
<evidence type="ECO:0000256" key="2">
    <source>
        <dbReference type="ARBA" id="ARBA00008597"/>
    </source>
</evidence>
<evidence type="ECO:0000313" key="15">
    <source>
        <dbReference type="Proteomes" id="UP000054454"/>
    </source>
</evidence>
<feature type="compositionally biased region" description="Low complexity" evidence="11">
    <location>
        <begin position="565"/>
        <end position="575"/>
    </location>
</feature>
<dbReference type="GO" id="GO:0008270">
    <property type="term" value="F:zinc ion binding"/>
    <property type="evidence" value="ECO:0007669"/>
    <property type="project" value="UniProtKB-KW"/>
</dbReference>
<dbReference type="Pfam" id="PF21356">
    <property type="entry name" value="Vps27_GAT-like"/>
    <property type="match status" value="1"/>
</dbReference>
<dbReference type="InterPro" id="IPR002014">
    <property type="entry name" value="VHS_dom"/>
</dbReference>
<dbReference type="EMBL" id="LFVZ01000016">
    <property type="protein sequence ID" value="KTW25736.1"/>
    <property type="molecule type" value="Genomic_DNA"/>
</dbReference>
<feature type="domain" description="FYVE-type" evidence="12">
    <location>
        <begin position="224"/>
        <end position="284"/>
    </location>
</feature>
<comment type="subcellular location">
    <subcellularLocation>
        <location evidence="1">Endosome membrane</location>
        <topology evidence="1">Peripheral membrane protein</topology>
        <orientation evidence="1">Cytoplasmic side</orientation>
    </subcellularLocation>
</comment>
<dbReference type="InterPro" id="IPR008942">
    <property type="entry name" value="ENTH_VHS"/>
</dbReference>
<evidence type="ECO:0000256" key="8">
    <source>
        <dbReference type="ARBA" id="ARBA00022833"/>
    </source>
</evidence>
<dbReference type="PANTHER" id="PTHR47794:SF1">
    <property type="entry name" value="VACUOLAR PROTEIN SORTING-ASSOCIATED PROTEIN 27"/>
    <property type="match status" value="1"/>
</dbReference>
<dbReference type="GeneID" id="28938467"/>